<dbReference type="AlphaFoldDB" id="A0A2R3Z8A7"/>
<feature type="transmembrane region" description="Helical" evidence="1">
    <location>
        <begin position="6"/>
        <end position="31"/>
    </location>
</feature>
<dbReference type="KEGG" id="grs:C7S20_15390"/>
<keyword evidence="1" id="KW-0472">Membrane</keyword>
<proteinExistence type="predicted"/>
<protein>
    <submittedName>
        <fullName evidence="2">Uncharacterized protein</fullName>
    </submittedName>
</protein>
<sequence length="120" mass="13770">MLAKQYIAIFLVIVFSGKLITVDSDIFSFILNNNQVILLNPFCEKKSSNITVLDSHFGTSSLLQILKLARICSNNYQFTDEIEIPEIRDQNLREFVYVRPLVISVHPRKLYPPPKNSLIS</sequence>
<reference evidence="3" key="1">
    <citation type="submission" date="2018-03" db="EMBL/GenBank/DDBJ databases">
        <title>Gramella fulva sp. nov., isolated from a dry surface of tidal flat.</title>
        <authorList>
            <person name="Hwang S.H."/>
            <person name="Hwang W.M."/>
            <person name="Kang K."/>
            <person name="Ahn T.-Y."/>
        </authorList>
    </citation>
    <scope>NUCLEOTIDE SEQUENCE [LARGE SCALE GENOMIC DNA]</scope>
    <source>
        <strain evidence="3">SH35</strain>
    </source>
</reference>
<keyword evidence="1" id="KW-1133">Transmembrane helix</keyword>
<keyword evidence="1" id="KW-0812">Transmembrane</keyword>
<gene>
    <name evidence="2" type="ORF">C7S20_15390</name>
</gene>
<evidence type="ECO:0000313" key="2">
    <source>
        <dbReference type="EMBL" id="AVR46537.1"/>
    </source>
</evidence>
<organism evidence="2 3">
    <name type="scientific">Christiangramia fulva</name>
    <dbReference type="NCBI Taxonomy" id="2126553"/>
    <lineage>
        <taxon>Bacteria</taxon>
        <taxon>Pseudomonadati</taxon>
        <taxon>Bacteroidota</taxon>
        <taxon>Flavobacteriia</taxon>
        <taxon>Flavobacteriales</taxon>
        <taxon>Flavobacteriaceae</taxon>
        <taxon>Christiangramia</taxon>
    </lineage>
</organism>
<evidence type="ECO:0000313" key="3">
    <source>
        <dbReference type="Proteomes" id="UP000241507"/>
    </source>
</evidence>
<accession>A0A2R3Z8A7</accession>
<dbReference type="Proteomes" id="UP000241507">
    <property type="component" value="Chromosome"/>
</dbReference>
<name>A0A2R3Z8A7_9FLAO</name>
<evidence type="ECO:0000256" key="1">
    <source>
        <dbReference type="SAM" id="Phobius"/>
    </source>
</evidence>
<keyword evidence="3" id="KW-1185">Reference proteome</keyword>
<dbReference type="EMBL" id="CP028136">
    <property type="protein sequence ID" value="AVR46537.1"/>
    <property type="molecule type" value="Genomic_DNA"/>
</dbReference>